<name>A0A031GJT0_9BURK</name>
<keyword evidence="3" id="KW-0804">Transcription</keyword>
<dbReference type="EMBL" id="FPKH01000001">
    <property type="protein sequence ID" value="SFX31595.1"/>
    <property type="molecule type" value="Genomic_DNA"/>
</dbReference>
<comment type="caution">
    <text evidence="5">The sequence shown here is derived from an EMBL/GenBank/DDBJ whole genome shotgun (WGS) entry which is preliminary data.</text>
</comment>
<proteinExistence type="predicted"/>
<dbReference type="Pfam" id="PF01638">
    <property type="entry name" value="HxlR"/>
    <property type="match status" value="1"/>
</dbReference>
<dbReference type="GO" id="GO:0003677">
    <property type="term" value="F:DNA binding"/>
    <property type="evidence" value="ECO:0007669"/>
    <property type="project" value="UniProtKB-KW"/>
</dbReference>
<dbReference type="Gene3D" id="1.10.10.10">
    <property type="entry name" value="Winged helix-like DNA-binding domain superfamily/Winged helix DNA-binding domain"/>
    <property type="match status" value="1"/>
</dbReference>
<gene>
    <name evidence="5" type="ORF">SAMN03097694_1603</name>
</gene>
<feature type="domain" description="HTH hxlR-type" evidence="4">
    <location>
        <begin position="9"/>
        <end position="120"/>
    </location>
</feature>
<evidence type="ECO:0000256" key="1">
    <source>
        <dbReference type="ARBA" id="ARBA00023015"/>
    </source>
</evidence>
<evidence type="ECO:0000256" key="2">
    <source>
        <dbReference type="ARBA" id="ARBA00023125"/>
    </source>
</evidence>
<dbReference type="SUPFAM" id="SSF46785">
    <property type="entry name" value="Winged helix' DNA-binding domain"/>
    <property type="match status" value="1"/>
</dbReference>
<keyword evidence="2" id="KW-0238">DNA-binding</keyword>
<dbReference type="PANTHER" id="PTHR33204">
    <property type="entry name" value="TRANSCRIPTIONAL REGULATOR, MARR FAMILY"/>
    <property type="match status" value="1"/>
</dbReference>
<dbReference type="InterPro" id="IPR036388">
    <property type="entry name" value="WH-like_DNA-bd_sf"/>
</dbReference>
<keyword evidence="1" id="KW-0805">Transcription regulation</keyword>
<dbReference type="PROSITE" id="PS51118">
    <property type="entry name" value="HTH_HXLR"/>
    <property type="match status" value="1"/>
</dbReference>
<protein>
    <submittedName>
        <fullName evidence="5">Transcriptional regulator, HxlR family</fullName>
    </submittedName>
</protein>
<organism evidence="5 6">
    <name type="scientific">Janthinobacterium lividum</name>
    <dbReference type="NCBI Taxonomy" id="29581"/>
    <lineage>
        <taxon>Bacteria</taxon>
        <taxon>Pseudomonadati</taxon>
        <taxon>Pseudomonadota</taxon>
        <taxon>Betaproteobacteria</taxon>
        <taxon>Burkholderiales</taxon>
        <taxon>Oxalobacteraceae</taxon>
        <taxon>Janthinobacterium</taxon>
    </lineage>
</organism>
<sequence length="130" mass="14858">MTKQREWNCGDPQNRRDWADATTETLRVLEGKWKIIILCQLFAAKAPLRFSDLERLIEEVNQKMLIQQLKQLEKDGIVVRKVYAQVPPRVEYALSEIGHALGPSMQALIEWAELRRARLAHAAADPAAPD</sequence>
<dbReference type="AlphaFoldDB" id="A0A031GJT0"/>
<dbReference type="Proteomes" id="UP000182489">
    <property type="component" value="Unassembled WGS sequence"/>
</dbReference>
<dbReference type="OrthoDB" id="9807069at2"/>
<evidence type="ECO:0000313" key="5">
    <source>
        <dbReference type="EMBL" id="SFX31595.1"/>
    </source>
</evidence>
<evidence type="ECO:0000313" key="6">
    <source>
        <dbReference type="Proteomes" id="UP000182489"/>
    </source>
</evidence>
<evidence type="ECO:0000256" key="3">
    <source>
        <dbReference type="ARBA" id="ARBA00023163"/>
    </source>
</evidence>
<dbReference type="RefSeq" id="WP_034755697.1">
    <property type="nucleotide sequence ID" value="NZ_FPKH01000001.1"/>
</dbReference>
<accession>A0A031GJT0</accession>
<dbReference type="InterPro" id="IPR002577">
    <property type="entry name" value="HTH_HxlR"/>
</dbReference>
<evidence type="ECO:0000259" key="4">
    <source>
        <dbReference type="PROSITE" id="PS51118"/>
    </source>
</evidence>
<dbReference type="PANTHER" id="PTHR33204:SF29">
    <property type="entry name" value="TRANSCRIPTIONAL REGULATOR"/>
    <property type="match status" value="1"/>
</dbReference>
<reference evidence="5 6" key="1">
    <citation type="submission" date="2016-11" db="EMBL/GenBank/DDBJ databases">
        <authorList>
            <person name="Varghese N."/>
            <person name="Submissions S."/>
        </authorList>
    </citation>
    <scope>NUCLEOTIDE SEQUENCE [LARGE SCALE GENOMIC DNA]</scope>
    <source>
        <strain evidence="5 6">NFR18</strain>
    </source>
</reference>
<dbReference type="InterPro" id="IPR036390">
    <property type="entry name" value="WH_DNA-bd_sf"/>
</dbReference>